<dbReference type="GO" id="GO:0042158">
    <property type="term" value="P:lipoprotein biosynthetic process"/>
    <property type="evidence" value="ECO:0007669"/>
    <property type="project" value="InterPro"/>
</dbReference>
<evidence type="ECO:0000313" key="9">
    <source>
        <dbReference type="Proteomes" id="UP000295210"/>
    </source>
</evidence>
<gene>
    <name evidence="8" type="ORF">C7378_1565</name>
</gene>
<keyword evidence="4 7" id="KW-0812">Transmembrane</keyword>
<dbReference type="PANTHER" id="PTHR30589:SF0">
    <property type="entry name" value="PHOSPHATIDYLGLYCEROL--PROLIPOPROTEIN DIACYLGLYCERYL TRANSFERASE"/>
    <property type="match status" value="1"/>
</dbReference>
<dbReference type="InterPro" id="IPR001640">
    <property type="entry name" value="Lgt"/>
</dbReference>
<feature type="transmembrane region" description="Helical" evidence="7">
    <location>
        <begin position="225"/>
        <end position="243"/>
    </location>
</feature>
<comment type="similarity">
    <text evidence="1">Belongs to the Lgt family.</text>
</comment>
<dbReference type="Proteomes" id="UP000295210">
    <property type="component" value="Unassembled WGS sequence"/>
</dbReference>
<dbReference type="OrthoDB" id="871140at2"/>
<dbReference type="GO" id="GO:0008961">
    <property type="term" value="F:phosphatidylglycerol-prolipoprotein diacylglyceryl transferase activity"/>
    <property type="evidence" value="ECO:0007669"/>
    <property type="project" value="InterPro"/>
</dbReference>
<keyword evidence="5 7" id="KW-1133">Transmembrane helix</keyword>
<evidence type="ECO:0000313" key="8">
    <source>
        <dbReference type="EMBL" id="TCK73945.1"/>
    </source>
</evidence>
<evidence type="ECO:0000256" key="1">
    <source>
        <dbReference type="ARBA" id="ARBA00007150"/>
    </source>
</evidence>
<proteinExistence type="inferred from homology"/>
<keyword evidence="6 7" id="KW-0472">Membrane</keyword>
<dbReference type="AlphaFoldDB" id="A0A4R1L6Y6"/>
<feature type="transmembrane region" description="Helical" evidence="7">
    <location>
        <begin position="43"/>
        <end position="64"/>
    </location>
</feature>
<accession>A0A4R1L6Y6</accession>
<keyword evidence="2" id="KW-1003">Cell membrane</keyword>
<dbReference type="GO" id="GO:0005886">
    <property type="term" value="C:plasma membrane"/>
    <property type="evidence" value="ECO:0007669"/>
    <property type="project" value="InterPro"/>
</dbReference>
<keyword evidence="3 8" id="KW-0808">Transferase</keyword>
<evidence type="ECO:0000256" key="3">
    <source>
        <dbReference type="ARBA" id="ARBA00022679"/>
    </source>
</evidence>
<organism evidence="8 9">
    <name type="scientific">Acidipila rosea</name>
    <dbReference type="NCBI Taxonomy" id="768535"/>
    <lineage>
        <taxon>Bacteria</taxon>
        <taxon>Pseudomonadati</taxon>
        <taxon>Acidobacteriota</taxon>
        <taxon>Terriglobia</taxon>
        <taxon>Terriglobales</taxon>
        <taxon>Acidobacteriaceae</taxon>
        <taxon>Acidipila</taxon>
    </lineage>
</organism>
<evidence type="ECO:0000256" key="5">
    <source>
        <dbReference type="ARBA" id="ARBA00022989"/>
    </source>
</evidence>
<protein>
    <submittedName>
        <fullName evidence="8">Phosphatidylglycerol:prolipoprotein diacylglycerol transferase</fullName>
    </submittedName>
</protein>
<dbReference type="Pfam" id="PF01790">
    <property type="entry name" value="LGT"/>
    <property type="match status" value="1"/>
</dbReference>
<feature type="transmembrane region" description="Helical" evidence="7">
    <location>
        <begin position="84"/>
        <end position="101"/>
    </location>
</feature>
<dbReference type="PANTHER" id="PTHR30589">
    <property type="entry name" value="PROLIPOPROTEIN DIACYLGLYCERYL TRANSFERASE"/>
    <property type="match status" value="1"/>
</dbReference>
<feature type="transmembrane region" description="Helical" evidence="7">
    <location>
        <begin position="12"/>
        <end position="31"/>
    </location>
</feature>
<sequence>MYPYIHIGRFEIGTFGIMLWLAAVCAAWSLHRNFRRWKIDADAVGIVALVTVAGVIGAKLWHVLETPTLLIHDPVGMLFDRAGFAWFGGLVGGILMLLWQGRSAGLRGMRMLDLATPAAAFGYGVGRIGCLTSGDGDYGIPTSLPWGMSFPHGLVPTTQRVHPTPIYELIAALLIGWFLWRRGAPESPKPIGQLTGEYLILSGIARFLVEMIRINPRLYWGMSNAQMASLGSVVAGVLLILWARSHRSAAPEPASALTAS</sequence>
<name>A0A4R1L6Y6_9BACT</name>
<evidence type="ECO:0000256" key="4">
    <source>
        <dbReference type="ARBA" id="ARBA00022692"/>
    </source>
</evidence>
<evidence type="ECO:0000256" key="7">
    <source>
        <dbReference type="SAM" id="Phobius"/>
    </source>
</evidence>
<comment type="caution">
    <text evidence="8">The sequence shown here is derived from an EMBL/GenBank/DDBJ whole genome shotgun (WGS) entry which is preliminary data.</text>
</comment>
<dbReference type="RefSeq" id="WP_131994263.1">
    <property type="nucleotide sequence ID" value="NZ_SMGK01000002.1"/>
</dbReference>
<evidence type="ECO:0000256" key="2">
    <source>
        <dbReference type="ARBA" id="ARBA00022475"/>
    </source>
</evidence>
<evidence type="ECO:0000256" key="6">
    <source>
        <dbReference type="ARBA" id="ARBA00023136"/>
    </source>
</evidence>
<keyword evidence="9" id="KW-1185">Reference proteome</keyword>
<keyword evidence="8" id="KW-0449">Lipoprotein</keyword>
<reference evidence="8 9" key="1">
    <citation type="submission" date="2019-03" db="EMBL/GenBank/DDBJ databases">
        <title>Genomic Encyclopedia of Type Strains, Phase IV (KMG-IV): sequencing the most valuable type-strain genomes for metagenomic binning, comparative biology and taxonomic classification.</title>
        <authorList>
            <person name="Goeker M."/>
        </authorList>
    </citation>
    <scope>NUCLEOTIDE SEQUENCE [LARGE SCALE GENOMIC DNA]</scope>
    <source>
        <strain evidence="8 9">DSM 103428</strain>
    </source>
</reference>
<dbReference type="EMBL" id="SMGK01000002">
    <property type="protein sequence ID" value="TCK73945.1"/>
    <property type="molecule type" value="Genomic_DNA"/>
</dbReference>